<evidence type="ECO:0000313" key="1">
    <source>
        <dbReference type="EMBL" id="MCH82917.1"/>
    </source>
</evidence>
<proteinExistence type="predicted"/>
<comment type="caution">
    <text evidence="1">The sequence shown here is derived from an EMBL/GenBank/DDBJ whole genome shotgun (WGS) entry which is preliminary data.</text>
</comment>
<dbReference type="Proteomes" id="UP000265520">
    <property type="component" value="Unassembled WGS sequence"/>
</dbReference>
<feature type="non-terminal residue" evidence="1">
    <location>
        <position position="70"/>
    </location>
</feature>
<name>A0A392M659_9FABA</name>
<gene>
    <name evidence="1" type="ORF">A2U01_0003730</name>
</gene>
<accession>A0A392M659</accession>
<sequence>MGRISGRRSYLGTRIRDVKAISTIVLSAMIGKFLRNQKQGFLAGRGDVSLGENHVRRFLAPASKFRFVVK</sequence>
<dbReference type="AlphaFoldDB" id="A0A392M659"/>
<reference evidence="1 2" key="1">
    <citation type="journal article" date="2018" name="Front. Plant Sci.">
        <title>Red Clover (Trifolium pratense) and Zigzag Clover (T. medium) - A Picture of Genomic Similarities and Differences.</title>
        <authorList>
            <person name="Dluhosova J."/>
            <person name="Istvanek J."/>
            <person name="Nedelnik J."/>
            <person name="Repkova J."/>
        </authorList>
    </citation>
    <scope>NUCLEOTIDE SEQUENCE [LARGE SCALE GENOMIC DNA]</scope>
    <source>
        <strain evidence="2">cv. 10/8</strain>
        <tissue evidence="1">Leaf</tissue>
    </source>
</reference>
<protein>
    <submittedName>
        <fullName evidence="1">Uncharacterized protein</fullName>
    </submittedName>
</protein>
<keyword evidence="2" id="KW-1185">Reference proteome</keyword>
<evidence type="ECO:0000313" key="2">
    <source>
        <dbReference type="Proteomes" id="UP000265520"/>
    </source>
</evidence>
<dbReference type="EMBL" id="LXQA010004376">
    <property type="protein sequence ID" value="MCH82917.1"/>
    <property type="molecule type" value="Genomic_DNA"/>
</dbReference>
<organism evidence="1 2">
    <name type="scientific">Trifolium medium</name>
    <dbReference type="NCBI Taxonomy" id="97028"/>
    <lineage>
        <taxon>Eukaryota</taxon>
        <taxon>Viridiplantae</taxon>
        <taxon>Streptophyta</taxon>
        <taxon>Embryophyta</taxon>
        <taxon>Tracheophyta</taxon>
        <taxon>Spermatophyta</taxon>
        <taxon>Magnoliopsida</taxon>
        <taxon>eudicotyledons</taxon>
        <taxon>Gunneridae</taxon>
        <taxon>Pentapetalae</taxon>
        <taxon>rosids</taxon>
        <taxon>fabids</taxon>
        <taxon>Fabales</taxon>
        <taxon>Fabaceae</taxon>
        <taxon>Papilionoideae</taxon>
        <taxon>50 kb inversion clade</taxon>
        <taxon>NPAAA clade</taxon>
        <taxon>Hologalegina</taxon>
        <taxon>IRL clade</taxon>
        <taxon>Trifolieae</taxon>
        <taxon>Trifolium</taxon>
    </lineage>
</organism>